<protein>
    <submittedName>
        <fullName evidence="5">Beta-glucosidase</fullName>
    </submittedName>
</protein>
<dbReference type="PANTHER" id="PTHR10353">
    <property type="entry name" value="GLYCOSYL HYDROLASE"/>
    <property type="match status" value="1"/>
</dbReference>
<evidence type="ECO:0000313" key="5">
    <source>
        <dbReference type="EMBL" id="GFZ33120.1"/>
    </source>
</evidence>
<dbReference type="Proteomes" id="UP000663802">
    <property type="component" value="Unassembled WGS sequence"/>
</dbReference>
<comment type="caution">
    <text evidence="5">The sequence shown here is derived from an EMBL/GenBank/DDBJ whole genome shotgun (WGS) entry which is preliminary data.</text>
</comment>
<dbReference type="EMBL" id="BMBA01000004">
    <property type="protein sequence ID" value="GFZ33120.1"/>
    <property type="molecule type" value="Genomic_DNA"/>
</dbReference>
<dbReference type="Pfam" id="PF00232">
    <property type="entry name" value="Glyco_hydro_1"/>
    <property type="match status" value="1"/>
</dbReference>
<keyword evidence="2" id="KW-0378">Hydrolase</keyword>
<dbReference type="InterPro" id="IPR001360">
    <property type="entry name" value="Glyco_hydro_1"/>
</dbReference>
<evidence type="ECO:0000256" key="2">
    <source>
        <dbReference type="ARBA" id="ARBA00022801"/>
    </source>
</evidence>
<proteinExistence type="inferred from homology"/>
<accession>A0ABQ1EEW3</accession>
<sequence length="431" mass="49349">MKKFNSNFMFGAATAAHQVEGNNTNSDFWVLENIPGSLYKEKSLDAVDHYNRYREDIKILADAGLNAYRFSLEWARIEPSKGNFDKNEIEHYRDMINFCHENGVTPIVTLHHFSSPKWLITEGGWESETTVEYFGKYCKYVISELGELIQYICTINEANMGVQIARIMKEYQAKMEKAAKAQSANADVQVGINVDSKSSMEKYYRAAGEAFGIDPRNLHTFHDPRTEHGDLIIMKCHEKAREIIKEINPDIKVGLTMSLYDYQALPGGEEYVEALWNEDFLHYLPYIEKDDFFGVQNYTRKVFGPNGKIEPDENTRLTEVGNEFYPLSLAGVLRFVAKHWKKSIIVTEHGIATSNDKDRVELIEGAIAGMYDCIEEGIDVIGYMHWSLLDNFEWQLGYKPRFGLIAVDRTTQTRYPKESLAVLGNINKSGF</sequence>
<dbReference type="Gene3D" id="3.20.20.80">
    <property type="entry name" value="Glycosidases"/>
    <property type="match status" value="1"/>
</dbReference>
<evidence type="ECO:0000256" key="3">
    <source>
        <dbReference type="ARBA" id="ARBA00023295"/>
    </source>
</evidence>
<organism evidence="5 6">
    <name type="scientific">Clostridium zeae</name>
    <dbReference type="NCBI Taxonomy" id="2759022"/>
    <lineage>
        <taxon>Bacteria</taxon>
        <taxon>Bacillati</taxon>
        <taxon>Bacillota</taxon>
        <taxon>Clostridia</taxon>
        <taxon>Eubacteriales</taxon>
        <taxon>Clostridiaceae</taxon>
        <taxon>Clostridium</taxon>
    </lineage>
</organism>
<name>A0ABQ1EEW3_9CLOT</name>
<comment type="similarity">
    <text evidence="1 4">Belongs to the glycosyl hydrolase 1 family.</text>
</comment>
<gene>
    <name evidence="5" type="ORF">CSC2_36460</name>
</gene>
<keyword evidence="3" id="KW-0326">Glycosidase</keyword>
<evidence type="ECO:0000313" key="6">
    <source>
        <dbReference type="Proteomes" id="UP000663802"/>
    </source>
</evidence>
<dbReference type="InterPro" id="IPR017853">
    <property type="entry name" value="GH"/>
</dbReference>
<dbReference type="PRINTS" id="PR00131">
    <property type="entry name" value="GLHYDRLASE1"/>
</dbReference>
<evidence type="ECO:0000256" key="4">
    <source>
        <dbReference type="RuleBase" id="RU003690"/>
    </source>
</evidence>
<evidence type="ECO:0000256" key="1">
    <source>
        <dbReference type="ARBA" id="ARBA00010838"/>
    </source>
</evidence>
<keyword evidence="6" id="KW-1185">Reference proteome</keyword>
<dbReference type="RefSeq" id="WP_206871363.1">
    <property type="nucleotide sequence ID" value="NZ_BMBA01000004.1"/>
</dbReference>
<dbReference type="SUPFAM" id="SSF51445">
    <property type="entry name" value="(Trans)glycosidases"/>
    <property type="match status" value="1"/>
</dbReference>
<reference evidence="5 6" key="1">
    <citation type="journal article" date="2021" name="Int. J. Syst. Evol. Microbiol.">
        <title>Clostridium zeae sp. nov., isolated from corn silage.</title>
        <authorList>
            <person name="Kobayashi H."/>
            <person name="Tanizawa Y."/>
            <person name="Yagura M."/>
            <person name="Sakamoto M."/>
            <person name="Ohkuma M."/>
            <person name="Tohno M."/>
        </authorList>
    </citation>
    <scope>NUCLEOTIDE SEQUENCE [LARGE SCALE GENOMIC DNA]</scope>
    <source>
        <strain evidence="5 6">CSC2</strain>
    </source>
</reference>
<dbReference type="PANTHER" id="PTHR10353:SF36">
    <property type="entry name" value="LP05116P"/>
    <property type="match status" value="1"/>
</dbReference>